<dbReference type="Pfam" id="PF20130">
    <property type="entry name" value="DUF6520"/>
    <property type="match status" value="1"/>
</dbReference>
<dbReference type="InterPro" id="IPR045391">
    <property type="entry name" value="DUF6520"/>
</dbReference>
<sequence length="92" mass="9908">MKKLFLKNMLPFGVVVLAISGAFVTTSMQSTAKSALAQEWGYAATAQGQCDDVPINCDDTSKDEFCHVSGTSGPLAYRNESNNCIVPLYKPD</sequence>
<comment type="caution">
    <text evidence="2">The sequence shown here is derived from an EMBL/GenBank/DDBJ whole genome shotgun (WGS) entry which is preliminary data.</text>
</comment>
<evidence type="ECO:0000256" key="1">
    <source>
        <dbReference type="SAM" id="SignalP"/>
    </source>
</evidence>
<feature type="signal peptide" evidence="1">
    <location>
        <begin position="1"/>
        <end position="32"/>
    </location>
</feature>
<accession>A0ABU9IPC3</accession>
<evidence type="ECO:0000313" key="3">
    <source>
        <dbReference type="Proteomes" id="UP001485226"/>
    </source>
</evidence>
<keyword evidence="3" id="KW-1185">Reference proteome</keyword>
<proteinExistence type="predicted"/>
<protein>
    <submittedName>
        <fullName evidence="2">DUF6520 family protein</fullName>
    </submittedName>
</protein>
<evidence type="ECO:0000313" key="2">
    <source>
        <dbReference type="EMBL" id="MEL1254241.1"/>
    </source>
</evidence>
<dbReference type="RefSeq" id="WP_341692379.1">
    <property type="nucleotide sequence ID" value="NZ_JBBYHS010000010.1"/>
</dbReference>
<reference evidence="2 3" key="1">
    <citation type="submission" date="2024-04" db="EMBL/GenBank/DDBJ databases">
        <title>Flavobacterium sp. DGU38 16S ribosomal RNA gene Genome sequencing and assembly.</title>
        <authorList>
            <person name="Park S."/>
        </authorList>
    </citation>
    <scope>NUCLEOTIDE SEQUENCE [LARGE SCALE GENOMIC DNA]</scope>
    <source>
        <strain evidence="2 3">DGU38</strain>
    </source>
</reference>
<feature type="chain" id="PRO_5045216050" evidence="1">
    <location>
        <begin position="33"/>
        <end position="92"/>
    </location>
</feature>
<dbReference type="EMBL" id="JBBYHS010000010">
    <property type="protein sequence ID" value="MEL1254241.1"/>
    <property type="molecule type" value="Genomic_DNA"/>
</dbReference>
<name>A0ABU9IPC3_9FLAO</name>
<dbReference type="Proteomes" id="UP001485226">
    <property type="component" value="Unassembled WGS sequence"/>
</dbReference>
<gene>
    <name evidence="2" type="ORF">AAEO57_10670</name>
</gene>
<organism evidence="2 3">
    <name type="scientific">Flavobacterium calami</name>
    <dbReference type="NCBI Taxonomy" id="3139144"/>
    <lineage>
        <taxon>Bacteria</taxon>
        <taxon>Pseudomonadati</taxon>
        <taxon>Bacteroidota</taxon>
        <taxon>Flavobacteriia</taxon>
        <taxon>Flavobacteriales</taxon>
        <taxon>Flavobacteriaceae</taxon>
        <taxon>Flavobacterium</taxon>
    </lineage>
</organism>
<keyword evidence="1" id="KW-0732">Signal</keyword>